<dbReference type="EMBL" id="LIAE01006274">
    <property type="protein sequence ID" value="PAV92026.1"/>
    <property type="molecule type" value="Genomic_DNA"/>
</dbReference>
<feature type="region of interest" description="Disordered" evidence="1">
    <location>
        <begin position="1"/>
        <end position="25"/>
    </location>
</feature>
<evidence type="ECO:0000259" key="3">
    <source>
        <dbReference type="Pfam" id="PF21029"/>
    </source>
</evidence>
<dbReference type="PANTHER" id="PTHR12897:SF4">
    <property type="entry name" value="REGULATOR OF MON1-CCZ1 COMPLEX"/>
    <property type="match status" value="1"/>
</dbReference>
<dbReference type="Pfam" id="PF07035">
    <property type="entry name" value="RMC1_C"/>
    <property type="match status" value="1"/>
</dbReference>
<dbReference type="InterPro" id="IPR040371">
    <property type="entry name" value="RMC1"/>
</dbReference>
<dbReference type="GO" id="GO:0035658">
    <property type="term" value="C:Mon1-Ccz1 complex"/>
    <property type="evidence" value="ECO:0007669"/>
    <property type="project" value="InterPro"/>
</dbReference>
<gene>
    <name evidence="4" type="ORF">WR25_22692</name>
</gene>
<dbReference type="GO" id="GO:0031902">
    <property type="term" value="C:late endosome membrane"/>
    <property type="evidence" value="ECO:0007669"/>
    <property type="project" value="TreeGrafter"/>
</dbReference>
<accession>A0A2A2M0M8</accession>
<dbReference type="InterPro" id="IPR009755">
    <property type="entry name" value="RMC1_C"/>
</dbReference>
<dbReference type="OrthoDB" id="26384at2759"/>
<evidence type="ECO:0000313" key="4">
    <source>
        <dbReference type="EMBL" id="PAV92026.1"/>
    </source>
</evidence>
<dbReference type="AlphaFoldDB" id="A0A2A2M0M8"/>
<dbReference type="InterPro" id="IPR049040">
    <property type="entry name" value="RMC1_N"/>
</dbReference>
<dbReference type="Proteomes" id="UP000218231">
    <property type="component" value="Unassembled WGS sequence"/>
</dbReference>
<evidence type="ECO:0000313" key="5">
    <source>
        <dbReference type="Proteomes" id="UP000218231"/>
    </source>
</evidence>
<sequence>MLVIGQRKAAFEPDNPSPNDSTNGTQNFFDNATSRICTLRNNGFLGLTARAVEGEPISVKTRECGPTRLVKFSPNLELCILQRHHNSIVIRNSPSFYFKSGEFQDILICRTKSPPSVCDEFSCSSKSKEEIITVEWVSNSQIVLVTKQVVELHQVIEEKKTTKLVRTTNVDAVWAIYYHSLSILFIANGSNTATILPIVISHSQLNRLKSFDVEMGNGNSRDKLLEQDVTITILYGQLYLMVLRYGRNATATDLALYEISPDTSIASSFKYSLSLGLVGGCGIQIIDNVVVVHHQASKSSLLFDIGLSPHRPSHTPFLTLSLSPHSSCQSIQLYSQVWLMFQPNIVIDPIAGQIYDVSLCIEHSSAEFTDPTAQLRFLTNRVGSGKLFLECLLQALTNRKITLRNLSRIFSDIVGANKSGSEVSSSSSSKSTTLFVIPPFKSLQIEQRDMQSSVFIPLTEDVSLDECFVSNVLLEYLRSLYKQKQPVDSYFLELVVQTLCDAGQMGKLQQLVTYRVIEDSKQLAILLISYAARCPSLFQSAVDILSRRKAADQIIEVYLSNGQFIDAARYFDSQTLSSSLANKICERCSQNKNRLVKYAVLSQLNEKRKGSSPSKNASASSSLDPCKWYSTEEQIEANEQVSTCHELP</sequence>
<evidence type="ECO:0000256" key="1">
    <source>
        <dbReference type="SAM" id="MobiDB-lite"/>
    </source>
</evidence>
<organism evidence="4 5">
    <name type="scientific">Diploscapter pachys</name>
    <dbReference type="NCBI Taxonomy" id="2018661"/>
    <lineage>
        <taxon>Eukaryota</taxon>
        <taxon>Metazoa</taxon>
        <taxon>Ecdysozoa</taxon>
        <taxon>Nematoda</taxon>
        <taxon>Chromadorea</taxon>
        <taxon>Rhabditida</taxon>
        <taxon>Rhabditina</taxon>
        <taxon>Rhabditomorpha</taxon>
        <taxon>Rhabditoidea</taxon>
        <taxon>Rhabditidae</taxon>
        <taxon>Diploscapter</taxon>
    </lineage>
</organism>
<proteinExistence type="predicted"/>
<keyword evidence="5" id="KW-1185">Reference proteome</keyword>
<dbReference type="PANTHER" id="PTHR12897">
    <property type="entry name" value="COLON CANCER-ASSOCIATED PROTEIN MIC1"/>
    <property type="match status" value="1"/>
</dbReference>
<dbReference type="GO" id="GO:0010506">
    <property type="term" value="P:regulation of autophagy"/>
    <property type="evidence" value="ECO:0007669"/>
    <property type="project" value="InterPro"/>
</dbReference>
<reference evidence="4 5" key="1">
    <citation type="journal article" date="2017" name="Curr. Biol.">
        <title>Genome architecture and evolution of a unichromosomal asexual nematode.</title>
        <authorList>
            <person name="Fradin H."/>
            <person name="Zegar C."/>
            <person name="Gutwein M."/>
            <person name="Lucas J."/>
            <person name="Kovtun M."/>
            <person name="Corcoran D."/>
            <person name="Baugh L.R."/>
            <person name="Kiontke K."/>
            <person name="Gunsalus K."/>
            <person name="Fitch D.H."/>
            <person name="Piano F."/>
        </authorList>
    </citation>
    <scope>NUCLEOTIDE SEQUENCE [LARGE SCALE GENOMIC DNA]</scope>
    <source>
        <strain evidence="4">PF1309</strain>
    </source>
</reference>
<protein>
    <submittedName>
        <fullName evidence="4">Uncharacterized protein</fullName>
    </submittedName>
</protein>
<comment type="caution">
    <text evidence="4">The sequence shown here is derived from an EMBL/GenBank/DDBJ whole genome shotgun (WGS) entry which is preliminary data.</text>
</comment>
<dbReference type="Pfam" id="PF21029">
    <property type="entry name" value="RMC1_N"/>
    <property type="match status" value="1"/>
</dbReference>
<name>A0A2A2M0M8_9BILA</name>
<feature type="domain" description="Mic1" evidence="2">
    <location>
        <begin position="384"/>
        <end position="608"/>
    </location>
</feature>
<dbReference type="STRING" id="2018661.A0A2A2M0M8"/>
<evidence type="ECO:0000259" key="2">
    <source>
        <dbReference type="Pfam" id="PF07035"/>
    </source>
</evidence>
<dbReference type="GO" id="GO:0005765">
    <property type="term" value="C:lysosomal membrane"/>
    <property type="evidence" value="ECO:0007669"/>
    <property type="project" value="TreeGrafter"/>
</dbReference>
<feature type="domain" description="Regulator of MON1-CCZ1 complex N-terminal" evidence="3">
    <location>
        <begin position="28"/>
        <end position="161"/>
    </location>
</feature>